<name>A0ABR5J0A7_9ACTN</name>
<protein>
    <recommendedName>
        <fullName evidence="1">DUF1707 domain-containing protein</fullName>
    </recommendedName>
</protein>
<keyword evidence="3" id="KW-1185">Reference proteome</keyword>
<dbReference type="Pfam" id="PF08044">
    <property type="entry name" value="DUF1707"/>
    <property type="match status" value="1"/>
</dbReference>
<dbReference type="EMBL" id="LGUT01002605">
    <property type="protein sequence ID" value="KOG86826.1"/>
    <property type="molecule type" value="Genomic_DNA"/>
</dbReference>
<evidence type="ECO:0000313" key="2">
    <source>
        <dbReference type="EMBL" id="KOG86826.1"/>
    </source>
</evidence>
<feature type="domain" description="DUF1707" evidence="1">
    <location>
        <begin position="1"/>
        <end position="51"/>
    </location>
</feature>
<dbReference type="RefSeq" id="WP_030883452.1">
    <property type="nucleotide sequence ID" value="NZ_JOFN01000014.1"/>
</dbReference>
<gene>
    <name evidence="2" type="ORF">ADK38_28845</name>
</gene>
<accession>A0ABR5J0A7</accession>
<dbReference type="PANTHER" id="PTHR40763">
    <property type="entry name" value="MEMBRANE PROTEIN-RELATED"/>
    <property type="match status" value="1"/>
</dbReference>
<sequence>MRASETERERVAEVLQQAYVEGRLDLALLHERLDALWQAATHDDLTALARDVTPPSAPEPAPMELRAGHNARVRKEGRWPVPQRIRAVAEKDGRIHLDFTQAHCPHREVVVETACVSNGPITLVVPRGWAVHTDAIAIRGNGKVVNDTTYPADPAATTLRLSGIADRGRIKVSHPPQPRRRKG</sequence>
<dbReference type="Proteomes" id="UP000037020">
    <property type="component" value="Unassembled WGS sequence"/>
</dbReference>
<reference evidence="2 3" key="1">
    <citation type="submission" date="2015-07" db="EMBL/GenBank/DDBJ databases">
        <authorList>
            <person name="Ju K.-S."/>
            <person name="Doroghazi J.R."/>
            <person name="Metcalf W.W."/>
        </authorList>
    </citation>
    <scope>NUCLEOTIDE SEQUENCE [LARGE SCALE GENOMIC DNA]</scope>
    <source>
        <strain evidence="2 3">NRRL B-3589</strain>
    </source>
</reference>
<evidence type="ECO:0000259" key="1">
    <source>
        <dbReference type="Pfam" id="PF08044"/>
    </source>
</evidence>
<dbReference type="PANTHER" id="PTHR40763:SF5">
    <property type="entry name" value="MEMBRANE PROTEIN"/>
    <property type="match status" value="1"/>
</dbReference>
<organism evidence="2 3">
    <name type="scientific">Streptomyces varsoviensis</name>
    <dbReference type="NCBI Taxonomy" id="67373"/>
    <lineage>
        <taxon>Bacteria</taxon>
        <taxon>Bacillati</taxon>
        <taxon>Actinomycetota</taxon>
        <taxon>Actinomycetes</taxon>
        <taxon>Kitasatosporales</taxon>
        <taxon>Streptomycetaceae</taxon>
        <taxon>Streptomyces</taxon>
    </lineage>
</organism>
<comment type="caution">
    <text evidence="2">The sequence shown here is derived from an EMBL/GenBank/DDBJ whole genome shotgun (WGS) entry which is preliminary data.</text>
</comment>
<dbReference type="InterPro" id="IPR012551">
    <property type="entry name" value="DUF1707_SHOCT-like"/>
</dbReference>
<evidence type="ECO:0000313" key="3">
    <source>
        <dbReference type="Proteomes" id="UP000037020"/>
    </source>
</evidence>
<proteinExistence type="predicted"/>